<dbReference type="Proteomes" id="UP000799536">
    <property type="component" value="Unassembled WGS sequence"/>
</dbReference>
<dbReference type="EMBL" id="ML994138">
    <property type="protein sequence ID" value="KAF2198514.1"/>
    <property type="molecule type" value="Genomic_DNA"/>
</dbReference>
<keyword evidence="2 5" id="KW-0812">Transmembrane</keyword>
<dbReference type="Pfam" id="PF00854">
    <property type="entry name" value="PTR2"/>
    <property type="match status" value="1"/>
</dbReference>
<organism evidence="6 7">
    <name type="scientific">Delitschia confertaspora ATCC 74209</name>
    <dbReference type="NCBI Taxonomy" id="1513339"/>
    <lineage>
        <taxon>Eukaryota</taxon>
        <taxon>Fungi</taxon>
        <taxon>Dikarya</taxon>
        <taxon>Ascomycota</taxon>
        <taxon>Pezizomycotina</taxon>
        <taxon>Dothideomycetes</taxon>
        <taxon>Pleosporomycetidae</taxon>
        <taxon>Pleosporales</taxon>
        <taxon>Delitschiaceae</taxon>
        <taxon>Delitschia</taxon>
    </lineage>
</organism>
<dbReference type="AlphaFoldDB" id="A0A9P4JJX0"/>
<keyword evidence="7" id="KW-1185">Reference proteome</keyword>
<feature type="transmembrane region" description="Helical" evidence="5">
    <location>
        <begin position="75"/>
        <end position="95"/>
    </location>
</feature>
<gene>
    <name evidence="6" type="ORF">GQ43DRAFT_378440</name>
</gene>
<evidence type="ECO:0000256" key="2">
    <source>
        <dbReference type="ARBA" id="ARBA00022692"/>
    </source>
</evidence>
<comment type="subcellular location">
    <subcellularLocation>
        <location evidence="1">Membrane</location>
        <topology evidence="1">Multi-pass membrane protein</topology>
    </subcellularLocation>
</comment>
<evidence type="ECO:0000313" key="6">
    <source>
        <dbReference type="EMBL" id="KAF2198514.1"/>
    </source>
</evidence>
<evidence type="ECO:0000256" key="1">
    <source>
        <dbReference type="ARBA" id="ARBA00004141"/>
    </source>
</evidence>
<keyword evidence="4 5" id="KW-0472">Membrane</keyword>
<evidence type="ECO:0000256" key="3">
    <source>
        <dbReference type="ARBA" id="ARBA00022989"/>
    </source>
</evidence>
<reference evidence="6" key="1">
    <citation type="journal article" date="2020" name="Stud. Mycol.">
        <title>101 Dothideomycetes genomes: a test case for predicting lifestyles and emergence of pathogens.</title>
        <authorList>
            <person name="Haridas S."/>
            <person name="Albert R."/>
            <person name="Binder M."/>
            <person name="Bloem J."/>
            <person name="Labutti K."/>
            <person name="Salamov A."/>
            <person name="Andreopoulos B."/>
            <person name="Baker S."/>
            <person name="Barry K."/>
            <person name="Bills G."/>
            <person name="Bluhm B."/>
            <person name="Cannon C."/>
            <person name="Castanera R."/>
            <person name="Culley D."/>
            <person name="Daum C."/>
            <person name="Ezra D."/>
            <person name="Gonzalez J."/>
            <person name="Henrissat B."/>
            <person name="Kuo A."/>
            <person name="Liang C."/>
            <person name="Lipzen A."/>
            <person name="Lutzoni F."/>
            <person name="Magnuson J."/>
            <person name="Mondo S."/>
            <person name="Nolan M."/>
            <person name="Ohm R."/>
            <person name="Pangilinan J."/>
            <person name="Park H.-J."/>
            <person name="Ramirez L."/>
            <person name="Alfaro M."/>
            <person name="Sun H."/>
            <person name="Tritt A."/>
            <person name="Yoshinaga Y."/>
            <person name="Zwiers L.-H."/>
            <person name="Turgeon B."/>
            <person name="Goodwin S."/>
            <person name="Spatafora J."/>
            <person name="Crous P."/>
            <person name="Grigoriev I."/>
        </authorList>
    </citation>
    <scope>NUCLEOTIDE SEQUENCE</scope>
    <source>
        <strain evidence="6">ATCC 74209</strain>
    </source>
</reference>
<feature type="non-terminal residue" evidence="6">
    <location>
        <position position="1"/>
    </location>
</feature>
<evidence type="ECO:0000256" key="4">
    <source>
        <dbReference type="ARBA" id="ARBA00023136"/>
    </source>
</evidence>
<accession>A0A9P4JJX0</accession>
<dbReference type="GO" id="GO:0022857">
    <property type="term" value="F:transmembrane transporter activity"/>
    <property type="evidence" value="ECO:0007669"/>
    <property type="project" value="InterPro"/>
</dbReference>
<evidence type="ECO:0000256" key="5">
    <source>
        <dbReference type="SAM" id="Phobius"/>
    </source>
</evidence>
<dbReference type="GO" id="GO:0016020">
    <property type="term" value="C:membrane"/>
    <property type="evidence" value="ECO:0007669"/>
    <property type="project" value="UniProtKB-SubCell"/>
</dbReference>
<dbReference type="InterPro" id="IPR000109">
    <property type="entry name" value="POT_fam"/>
</dbReference>
<comment type="caution">
    <text evidence="6">The sequence shown here is derived from an EMBL/GenBank/DDBJ whole genome shotgun (WGS) entry which is preliminary data.</text>
</comment>
<dbReference type="Gene3D" id="1.20.1250.20">
    <property type="entry name" value="MFS general substrate transporter like domains"/>
    <property type="match status" value="1"/>
</dbReference>
<evidence type="ECO:0000313" key="7">
    <source>
        <dbReference type="Proteomes" id="UP000799536"/>
    </source>
</evidence>
<sequence length="101" mass="11514">WDDTFITDLASTLRACQVFLFYPFCWAAYSQFLKNFISLTATMETHGIPTDSMGNMIPLQVLILLPLLDRAVFPFFRLVLVGFVLYDICTPAPIISRDRST</sequence>
<keyword evidence="3 5" id="KW-1133">Transmembrane helix</keyword>
<dbReference type="InterPro" id="IPR036259">
    <property type="entry name" value="MFS_trans_sf"/>
</dbReference>
<proteinExistence type="predicted"/>
<name>A0A9P4JJX0_9PLEO</name>
<protein>
    <submittedName>
        <fullName evidence="6">Uncharacterized protein</fullName>
    </submittedName>
</protein>